<feature type="non-terminal residue" evidence="2">
    <location>
        <position position="1"/>
    </location>
</feature>
<reference evidence="2" key="1">
    <citation type="submission" date="2021-04" db="EMBL/GenBank/DDBJ databases">
        <title>novel species isolated from subtropical streams in China.</title>
        <authorList>
            <person name="Lu H."/>
        </authorList>
    </citation>
    <scope>NUCLEOTIDE SEQUENCE</scope>
    <source>
        <strain evidence="2">LFS511W</strain>
    </source>
</reference>
<dbReference type="PANTHER" id="PTHR44757">
    <property type="entry name" value="DIGUANYLATE CYCLASE DGCP"/>
    <property type="match status" value="1"/>
</dbReference>
<dbReference type="PANTHER" id="PTHR44757:SF2">
    <property type="entry name" value="BIOFILM ARCHITECTURE MAINTENANCE PROTEIN MBAA"/>
    <property type="match status" value="1"/>
</dbReference>
<evidence type="ECO:0000313" key="3">
    <source>
        <dbReference type="Proteomes" id="UP000680067"/>
    </source>
</evidence>
<feature type="non-terminal residue" evidence="2">
    <location>
        <position position="99"/>
    </location>
</feature>
<proteinExistence type="predicted"/>
<protein>
    <submittedName>
        <fullName evidence="2">EAL domain-containing protein</fullName>
    </submittedName>
</protein>
<dbReference type="InterPro" id="IPR052155">
    <property type="entry name" value="Biofilm_reg_signaling"/>
</dbReference>
<dbReference type="RefSeq" id="WP_212689829.1">
    <property type="nucleotide sequence ID" value="NZ_JAGSPN010000543.1"/>
</dbReference>
<gene>
    <name evidence="2" type="ORF">KDM89_21595</name>
</gene>
<comment type="caution">
    <text evidence="2">The sequence shown here is derived from an EMBL/GenBank/DDBJ whole genome shotgun (WGS) entry which is preliminary data.</text>
</comment>
<dbReference type="Gene3D" id="3.20.20.450">
    <property type="entry name" value="EAL domain"/>
    <property type="match status" value="1"/>
</dbReference>
<dbReference type="Pfam" id="PF00563">
    <property type="entry name" value="EAL"/>
    <property type="match status" value="1"/>
</dbReference>
<dbReference type="SUPFAM" id="SSF141868">
    <property type="entry name" value="EAL domain-like"/>
    <property type="match status" value="1"/>
</dbReference>
<evidence type="ECO:0000313" key="2">
    <source>
        <dbReference type="EMBL" id="MBR7784731.1"/>
    </source>
</evidence>
<dbReference type="PROSITE" id="PS50883">
    <property type="entry name" value="EAL"/>
    <property type="match status" value="1"/>
</dbReference>
<name>A0A941DU14_9BURK</name>
<dbReference type="Proteomes" id="UP000680067">
    <property type="component" value="Unassembled WGS sequence"/>
</dbReference>
<dbReference type="AlphaFoldDB" id="A0A941DU14"/>
<keyword evidence="3" id="KW-1185">Reference proteome</keyword>
<evidence type="ECO:0000259" key="1">
    <source>
        <dbReference type="PROSITE" id="PS50883"/>
    </source>
</evidence>
<sequence>SVSCSIGMVALDGYEGDGAEALKDASIALKRSKTMQRGSFTVFTRKMGIEIRERATLMQNLHRAFDAERLFLMYQPQIELNSGRFIGMEALIRWLSDEG</sequence>
<dbReference type="InterPro" id="IPR001633">
    <property type="entry name" value="EAL_dom"/>
</dbReference>
<dbReference type="EMBL" id="JAGSPN010000543">
    <property type="protein sequence ID" value="MBR7784731.1"/>
    <property type="molecule type" value="Genomic_DNA"/>
</dbReference>
<organism evidence="2 3">
    <name type="scientific">Undibacterium luofuense</name>
    <dbReference type="NCBI Taxonomy" id="2828733"/>
    <lineage>
        <taxon>Bacteria</taxon>
        <taxon>Pseudomonadati</taxon>
        <taxon>Pseudomonadota</taxon>
        <taxon>Betaproteobacteria</taxon>
        <taxon>Burkholderiales</taxon>
        <taxon>Oxalobacteraceae</taxon>
        <taxon>Undibacterium</taxon>
    </lineage>
</organism>
<dbReference type="InterPro" id="IPR035919">
    <property type="entry name" value="EAL_sf"/>
</dbReference>
<accession>A0A941DU14</accession>
<feature type="domain" description="EAL" evidence="1">
    <location>
        <begin position="54"/>
        <end position="99"/>
    </location>
</feature>